<gene>
    <name evidence="5" type="ORF">OW255_07320</name>
</gene>
<dbReference type="PROSITE" id="PS51272">
    <property type="entry name" value="SLH"/>
    <property type="match status" value="2"/>
</dbReference>
<dbReference type="PROSITE" id="PS51170">
    <property type="entry name" value="CW"/>
    <property type="match status" value="1"/>
</dbReference>
<name>A0ABY7AIK8_9FIRM</name>
<dbReference type="Pfam" id="PF13306">
    <property type="entry name" value="LRR_5"/>
    <property type="match status" value="1"/>
</dbReference>
<dbReference type="InterPro" id="IPR001119">
    <property type="entry name" value="SLH_dom"/>
</dbReference>
<dbReference type="PANTHER" id="PTHR45661:SF3">
    <property type="entry name" value="IG-LIKE DOMAIN-CONTAINING PROTEIN"/>
    <property type="match status" value="1"/>
</dbReference>
<evidence type="ECO:0000256" key="1">
    <source>
        <dbReference type="ARBA" id="ARBA00022737"/>
    </source>
</evidence>
<dbReference type="RefSeq" id="WP_268116182.1">
    <property type="nucleotide sequence ID" value="NZ_CP113524.1"/>
</dbReference>
<proteinExistence type="predicted"/>
<dbReference type="PANTHER" id="PTHR45661">
    <property type="entry name" value="SURFACE ANTIGEN"/>
    <property type="match status" value="1"/>
</dbReference>
<dbReference type="EMBL" id="CP113524">
    <property type="protein sequence ID" value="WAJ25311.1"/>
    <property type="molecule type" value="Genomic_DNA"/>
</dbReference>
<keyword evidence="1" id="KW-0677">Repeat</keyword>
<dbReference type="SUPFAM" id="SSF52058">
    <property type="entry name" value="L domain-like"/>
    <property type="match status" value="1"/>
</dbReference>
<protein>
    <submittedName>
        <fullName evidence="5">Leucine-rich repeat protein</fullName>
    </submittedName>
</protein>
<feature type="region of interest" description="Disordered" evidence="3">
    <location>
        <begin position="1146"/>
        <end position="1188"/>
    </location>
</feature>
<evidence type="ECO:0000256" key="2">
    <source>
        <dbReference type="PROSITE-ProRule" id="PRU00591"/>
    </source>
</evidence>
<feature type="domain" description="SLH" evidence="4">
    <location>
        <begin position="1390"/>
        <end position="1453"/>
    </location>
</feature>
<evidence type="ECO:0000313" key="5">
    <source>
        <dbReference type="EMBL" id="WAJ25311.1"/>
    </source>
</evidence>
<dbReference type="InterPro" id="IPR032675">
    <property type="entry name" value="LRR_dom_sf"/>
</dbReference>
<accession>A0ABY7AIK8</accession>
<dbReference type="Pfam" id="PF00395">
    <property type="entry name" value="SLH"/>
    <property type="match status" value="3"/>
</dbReference>
<dbReference type="Gene3D" id="3.80.10.10">
    <property type="entry name" value="Ribonuclease Inhibitor"/>
    <property type="match status" value="1"/>
</dbReference>
<feature type="compositionally biased region" description="Low complexity" evidence="3">
    <location>
        <begin position="1152"/>
        <end position="1165"/>
    </location>
</feature>
<organism evidence="5 6">
    <name type="scientific">Lacrimispora xylanolytica</name>
    <dbReference type="NCBI Taxonomy" id="29375"/>
    <lineage>
        <taxon>Bacteria</taxon>
        <taxon>Bacillati</taxon>
        <taxon>Bacillota</taxon>
        <taxon>Clostridia</taxon>
        <taxon>Lachnospirales</taxon>
        <taxon>Lachnospiraceae</taxon>
        <taxon>Lacrimispora</taxon>
    </lineage>
</organism>
<dbReference type="Gene3D" id="2.10.270.10">
    <property type="entry name" value="Cholin Binding"/>
    <property type="match status" value="1"/>
</dbReference>
<evidence type="ECO:0000256" key="3">
    <source>
        <dbReference type="SAM" id="MobiDB-lite"/>
    </source>
</evidence>
<feature type="domain" description="SLH" evidence="4">
    <location>
        <begin position="1501"/>
        <end position="1564"/>
    </location>
</feature>
<evidence type="ECO:0000313" key="6">
    <source>
        <dbReference type="Proteomes" id="UP001163115"/>
    </source>
</evidence>
<dbReference type="SUPFAM" id="SSF69360">
    <property type="entry name" value="Cell wall binding repeat"/>
    <property type="match status" value="1"/>
</dbReference>
<dbReference type="InterPro" id="IPR018337">
    <property type="entry name" value="Cell_wall/Cho-bd_repeat"/>
</dbReference>
<dbReference type="Proteomes" id="UP001163115">
    <property type="component" value="Chromosome"/>
</dbReference>
<keyword evidence="6" id="KW-1185">Reference proteome</keyword>
<evidence type="ECO:0000259" key="4">
    <source>
        <dbReference type="PROSITE" id="PS51272"/>
    </source>
</evidence>
<dbReference type="InterPro" id="IPR026906">
    <property type="entry name" value="LRR_5"/>
</dbReference>
<dbReference type="InterPro" id="IPR053139">
    <property type="entry name" value="Surface_bspA-like"/>
</dbReference>
<reference evidence="5" key="1">
    <citation type="submission" date="2022-11" db="EMBL/GenBank/DDBJ databases">
        <title>Lacrimispora xylanolytica sy1, complete genome.</title>
        <authorList>
            <person name="Choi S."/>
        </authorList>
    </citation>
    <scope>NUCLEOTIDE SEQUENCE</scope>
    <source>
        <strain evidence="5">Sy1</strain>
    </source>
</reference>
<sequence length="1621" mass="173462">MKKDKTSQRVMAMTLSIVMVLGTTPWNVLGYPLSTEKGGEIISFQPLEKDLKKQTVPLGTSMEELNLPDTLWATMLAPTDNGNPYQPEEELTEATPSFASNKYNEFLEEEQEYDTGQLKEYEVSIPVTWHSEPEYDGEQERDYLLTPELLSDYTLADGLQIPEITVTVDGSVLSGSLNAKGNNLAGKQPETGDGWTLEDGVLTIESDVYMMDWAYNEDIKRVVIKSGVTRIDDFTFFNCTNLTEVEIAESVTSIGSQSFGYCTVLEQIQMPNSLISLGIGAFVGCTKLVNVHIPASVTSMGNYAFADCTALKEVTFLGETPPTFIDKSLFYSCTALKHIYVPTKDSVAAYKAMNNLAEYGDLISVENEQTSIVKRTAGLNFNSANIDYQDKNGDAVTGNPLDNDIVNTSEGWAWYRYENEALGYSAKTLVLDGIDLETHDQTALELPSGSTIVLANKSENIISTANEGYAYGIDVVGNLTIAGNGKLFITAGNASALGSIGLFVTGLFSLESGTVFSKVYGSNISDINSAFLKNMNPDIKTYHNSGDDYDLPVMRDIGTYILTYQSGGSILRATDVMFVNGMISIPSALVADKTVSGITGTPLSEDSTITISLTNDVYSQIEEGEDVSDWFSFLPMGVTAKVKSLDSESVVSIIFSGTPGEVSDDVMEITIPADKVMSESSLTVTSNDQAKFDIVKAGLRKEPLNLLDSEIKYRDVNGSLVSKDPTKENITDTSEGWKWYRTATGSYGDNTLLLNGINLKTYDAYAISLPDNAVVLLENGSNNTVKSIYEGFSGSFGIYGDGNLTIRGFNGILNVTGGFSTNSNYPSAGIGSVSSVTIQGGIITTEGFRGSWRNYGIYSGGSESSQGVFLQGGEVNAIGQNATMLSCGIYSEGTVSFSGGTVYASSGEVSNSDGKSLAVSSVNGIIENGVAAFQKVEDTYTKNVSITHNDGSFYSYIFDDARQATDIRVLKSQFPVNNAGGTATVAYPGEDIDLTAIEGLFSLDNNAGPPTYTVEKGGTGEGSITGNRLTVTKAGTIHIGLVTSETDTHQSGQKVTGVLTVNKGVQPAPKGLNKSDVTAIGGNDGKITGLLANQTYEYKKDGGSYVTVNSNELGEITGLFAGTYVLRLKGNDLYDAGEESEAIIIKLPTPNKSSEGSKGGSSSSSQTKPTAPVTGSAENKAIIDNKGNASTTVTDKNITDAIVNANAEALRRGVNAGEVTVAIRVSADGTDAKEITINLPKTTQQQILNNKISGVELTIESPDIVVGMNHTAIEEIYRQANGDVQIIATKIDSSSLLKTAKDAIGGRPAFDFKASYESGTGNVTDFGNGTVYVSIPYTPQSNEMVGHLYAVYVDSKGNVSRVPGSAYDVNTKSIIFTTNHFSVYGISYEEPAAMITDTSLHWAKDSIDYVVGRRLLEGTSATTFDPDKTVTKGAVITALGRLAGLDASISAIEWAKNKGIILSNEREQFAPDSTVTREEMAVLLANYAKATGYSLPLNRDAVAYSDASNISTSYKDSVKAMQQAGIIMGEAGNQFNPKGNATRALVSAMLHRYVKLTIHSATARGWAINDAGQSMYYKDGIAVSGKWFTIEGKYYYFNADGSLAKNTKIDGYEVDQDGVRK</sequence>
<feature type="repeat" description="Cell wall-binding" evidence="2">
    <location>
        <begin position="1584"/>
        <end position="1603"/>
    </location>
</feature>